<protein>
    <submittedName>
        <fullName evidence="1">Uncharacterized protein</fullName>
    </submittedName>
</protein>
<keyword evidence="2" id="KW-1185">Reference proteome</keyword>
<dbReference type="AlphaFoldDB" id="A0A026W2G7"/>
<organism evidence="1 2">
    <name type="scientific">Ooceraea biroi</name>
    <name type="common">Clonal raider ant</name>
    <name type="synonym">Cerapachys biroi</name>
    <dbReference type="NCBI Taxonomy" id="2015173"/>
    <lineage>
        <taxon>Eukaryota</taxon>
        <taxon>Metazoa</taxon>
        <taxon>Ecdysozoa</taxon>
        <taxon>Arthropoda</taxon>
        <taxon>Hexapoda</taxon>
        <taxon>Insecta</taxon>
        <taxon>Pterygota</taxon>
        <taxon>Neoptera</taxon>
        <taxon>Endopterygota</taxon>
        <taxon>Hymenoptera</taxon>
        <taxon>Apocrita</taxon>
        <taxon>Aculeata</taxon>
        <taxon>Formicoidea</taxon>
        <taxon>Formicidae</taxon>
        <taxon>Dorylinae</taxon>
        <taxon>Ooceraea</taxon>
    </lineage>
</organism>
<name>A0A026W2G7_OOCBI</name>
<reference evidence="1 2" key="1">
    <citation type="journal article" date="2014" name="Curr. Biol.">
        <title>The genome of the clonal raider ant Cerapachys biroi.</title>
        <authorList>
            <person name="Oxley P.R."/>
            <person name="Ji L."/>
            <person name="Fetter-Pruneda I."/>
            <person name="McKenzie S.K."/>
            <person name="Li C."/>
            <person name="Hu H."/>
            <person name="Zhang G."/>
            <person name="Kronauer D.J."/>
        </authorList>
    </citation>
    <scope>NUCLEOTIDE SEQUENCE [LARGE SCALE GENOMIC DNA]</scope>
</reference>
<sequence length="51" mass="5789">MDQIHKLRCIQIDSCGSNMATMGSMEGVTIVLLLLYRTLLYMDEKVAYICC</sequence>
<dbReference type="Proteomes" id="UP000053097">
    <property type="component" value="Unassembled WGS sequence"/>
</dbReference>
<accession>A0A026W2G7</accession>
<evidence type="ECO:0000313" key="2">
    <source>
        <dbReference type="Proteomes" id="UP000053097"/>
    </source>
</evidence>
<evidence type="ECO:0000313" key="1">
    <source>
        <dbReference type="EMBL" id="EZA50272.1"/>
    </source>
</evidence>
<dbReference type="EMBL" id="KK107467">
    <property type="protein sequence ID" value="EZA50272.1"/>
    <property type="molecule type" value="Genomic_DNA"/>
</dbReference>
<gene>
    <name evidence="1" type="ORF">X777_11110</name>
</gene>
<proteinExistence type="predicted"/>